<keyword evidence="3 7" id="KW-0812">Transmembrane</keyword>
<gene>
    <name evidence="8" type="ORF">BT96DRAFT_1021632</name>
</gene>
<comment type="subcellular location">
    <subcellularLocation>
        <location evidence="1">Membrane</location>
        <topology evidence="1">Multi-pass membrane protein</topology>
    </subcellularLocation>
</comment>
<feature type="transmembrane region" description="Helical" evidence="7">
    <location>
        <begin position="629"/>
        <end position="653"/>
    </location>
</feature>
<feature type="transmembrane region" description="Helical" evidence="7">
    <location>
        <begin position="534"/>
        <end position="553"/>
    </location>
</feature>
<feature type="compositionally biased region" description="Low complexity" evidence="6">
    <location>
        <begin position="313"/>
        <end position="338"/>
    </location>
</feature>
<keyword evidence="4 7" id="KW-1133">Transmembrane helix</keyword>
<evidence type="ECO:0000256" key="1">
    <source>
        <dbReference type="ARBA" id="ARBA00004141"/>
    </source>
</evidence>
<dbReference type="GO" id="GO:0015297">
    <property type="term" value="F:antiporter activity"/>
    <property type="evidence" value="ECO:0007669"/>
    <property type="project" value="InterPro"/>
</dbReference>
<evidence type="ECO:0000256" key="4">
    <source>
        <dbReference type="ARBA" id="ARBA00022989"/>
    </source>
</evidence>
<dbReference type="Proteomes" id="UP000799118">
    <property type="component" value="Unassembled WGS sequence"/>
</dbReference>
<dbReference type="GO" id="GO:0042910">
    <property type="term" value="F:xenobiotic transmembrane transporter activity"/>
    <property type="evidence" value="ECO:0007669"/>
    <property type="project" value="InterPro"/>
</dbReference>
<dbReference type="GO" id="GO:1990961">
    <property type="term" value="P:xenobiotic detoxification by transmembrane export across the plasma membrane"/>
    <property type="evidence" value="ECO:0007669"/>
    <property type="project" value="InterPro"/>
</dbReference>
<keyword evidence="9" id="KW-1185">Reference proteome</keyword>
<evidence type="ECO:0000313" key="8">
    <source>
        <dbReference type="EMBL" id="KAE9395986.1"/>
    </source>
</evidence>
<comment type="similarity">
    <text evidence="2">Belongs to the multi antimicrobial extrusion (MATE) (TC 2.A.66.1) family.</text>
</comment>
<name>A0A6A4HDV3_9AGAR</name>
<evidence type="ECO:0000256" key="6">
    <source>
        <dbReference type="SAM" id="MobiDB-lite"/>
    </source>
</evidence>
<feature type="transmembrane region" description="Helical" evidence="7">
    <location>
        <begin position="236"/>
        <end position="255"/>
    </location>
</feature>
<feature type="transmembrane region" description="Helical" evidence="7">
    <location>
        <begin position="166"/>
        <end position="183"/>
    </location>
</feature>
<feature type="region of interest" description="Disordered" evidence="6">
    <location>
        <begin position="1"/>
        <end position="35"/>
    </location>
</feature>
<dbReference type="AlphaFoldDB" id="A0A6A4HDV3"/>
<dbReference type="PANTHER" id="PTHR11206">
    <property type="entry name" value="MULTIDRUG RESISTANCE PROTEIN"/>
    <property type="match status" value="1"/>
</dbReference>
<dbReference type="InterPro" id="IPR002528">
    <property type="entry name" value="MATE_fam"/>
</dbReference>
<evidence type="ECO:0000256" key="7">
    <source>
        <dbReference type="SAM" id="Phobius"/>
    </source>
</evidence>
<feature type="region of interest" description="Disordered" evidence="6">
    <location>
        <begin position="302"/>
        <end position="355"/>
    </location>
</feature>
<dbReference type="OrthoDB" id="2126698at2759"/>
<dbReference type="GO" id="GO:0016020">
    <property type="term" value="C:membrane"/>
    <property type="evidence" value="ECO:0007669"/>
    <property type="project" value="UniProtKB-SubCell"/>
</dbReference>
<dbReference type="EMBL" id="ML769521">
    <property type="protein sequence ID" value="KAE9395986.1"/>
    <property type="molecule type" value="Genomic_DNA"/>
</dbReference>
<reference evidence="8" key="1">
    <citation type="journal article" date="2019" name="Environ. Microbiol.">
        <title>Fungal ecological strategies reflected in gene transcription - a case study of two litter decomposers.</title>
        <authorList>
            <person name="Barbi F."/>
            <person name="Kohler A."/>
            <person name="Barry K."/>
            <person name="Baskaran P."/>
            <person name="Daum C."/>
            <person name="Fauchery L."/>
            <person name="Ihrmark K."/>
            <person name="Kuo A."/>
            <person name="LaButti K."/>
            <person name="Lipzen A."/>
            <person name="Morin E."/>
            <person name="Grigoriev I.V."/>
            <person name="Henrissat B."/>
            <person name="Lindahl B."/>
            <person name="Martin F."/>
        </authorList>
    </citation>
    <scope>NUCLEOTIDE SEQUENCE</scope>
    <source>
        <strain evidence="8">JB14</strain>
    </source>
</reference>
<evidence type="ECO:0000256" key="2">
    <source>
        <dbReference type="ARBA" id="ARBA00010199"/>
    </source>
</evidence>
<dbReference type="Pfam" id="PF01554">
    <property type="entry name" value="MatE"/>
    <property type="match status" value="3"/>
</dbReference>
<dbReference type="CDD" id="cd13132">
    <property type="entry name" value="MATE_eukaryotic"/>
    <property type="match status" value="1"/>
</dbReference>
<evidence type="ECO:0000313" key="9">
    <source>
        <dbReference type="Proteomes" id="UP000799118"/>
    </source>
</evidence>
<feature type="transmembrane region" description="Helical" evidence="7">
    <location>
        <begin position="275"/>
        <end position="293"/>
    </location>
</feature>
<proteinExistence type="inferred from homology"/>
<dbReference type="InterPro" id="IPR045069">
    <property type="entry name" value="MATE_euk"/>
</dbReference>
<evidence type="ECO:0000256" key="3">
    <source>
        <dbReference type="ARBA" id="ARBA00022692"/>
    </source>
</evidence>
<keyword evidence="5 7" id="KW-0472">Membrane</keyword>
<protein>
    <submittedName>
        <fullName evidence="8">Mate-domain-containing protein</fullName>
    </submittedName>
</protein>
<sequence>MSTIEPIAGSYAAERTPLLNPDSRSGSKSPMSWSSGAHEYPIEELQDSQEEMPTLPLLLNQFWILLKSSIPVFGTHLLEYALLITSVLTVGHLGTLELAACTLGTMTANVTAFSVVIGMGGALDTVLPGVWGASSNSSSNLDSRKPEPGRKIADSRLLGLWCQRMAVLYLLLLVPMLCIWLNAEDILILLRQDREVARLAGRYLSRLALGLPAFALTTITKRYFQAQGLFSLPTKIGTVAAGINVLITVTLVHYPHPLPRSLEPYLHLGFDGAPLSNSICYNLVAIASVICGWRIEVGRKKRREEHEARIEPTSSSRSSISYHATSSSSTITAVSSRSTSRDGSPATRLDPDQQSFIETSEELRSAWYPISTRALHPSGLATLLHLGLGGVGQIASEWWAWELVGLAASLLGPKALAAQSVLLVSTTTTYQAPFSLGVAASVRIGQLLGLAQPRLAKLAAHAAFLLGLAISLVFSAIFWAWRNQWAYLFNDDEDVAVMVGSVLPLVALFQVFDGTVGIVGGILRARGKQATGALLNLSAYYVIGIPLGIYLAFKDIGFPDSIPDQTAVHSLGNRLTTMLSLSSTSSALPTLHLQPIFSGSIVASQSMATMADDPTYPSLPEATTGLRGLWIGLTVALVYCSIVGTILCLMTNWEHEVEKVRERVRAEDRRGEDDSDGATFIES</sequence>
<evidence type="ECO:0000256" key="5">
    <source>
        <dbReference type="ARBA" id="ARBA00023136"/>
    </source>
</evidence>
<feature type="compositionally biased region" description="Low complexity" evidence="6">
    <location>
        <begin position="23"/>
        <end position="35"/>
    </location>
</feature>
<organism evidence="8 9">
    <name type="scientific">Gymnopus androsaceus JB14</name>
    <dbReference type="NCBI Taxonomy" id="1447944"/>
    <lineage>
        <taxon>Eukaryota</taxon>
        <taxon>Fungi</taxon>
        <taxon>Dikarya</taxon>
        <taxon>Basidiomycota</taxon>
        <taxon>Agaricomycotina</taxon>
        <taxon>Agaricomycetes</taxon>
        <taxon>Agaricomycetidae</taxon>
        <taxon>Agaricales</taxon>
        <taxon>Marasmiineae</taxon>
        <taxon>Omphalotaceae</taxon>
        <taxon>Gymnopus</taxon>
    </lineage>
</organism>
<accession>A0A6A4HDV3</accession>
<feature type="transmembrane region" description="Helical" evidence="7">
    <location>
        <begin position="501"/>
        <end position="522"/>
    </location>
</feature>
<feature type="transmembrane region" description="Helical" evidence="7">
    <location>
        <begin position="458"/>
        <end position="481"/>
    </location>
</feature>